<evidence type="ECO:0000256" key="1">
    <source>
        <dbReference type="ARBA" id="ARBA00012528"/>
    </source>
</evidence>
<comment type="caution">
    <text evidence="4">The sequence shown here is derived from an EMBL/GenBank/DDBJ whole genome shotgun (WGS) entry which is preliminary data.</text>
</comment>
<dbReference type="Pfam" id="PF00990">
    <property type="entry name" value="GGDEF"/>
    <property type="match status" value="1"/>
</dbReference>
<dbReference type="SUPFAM" id="SSF55781">
    <property type="entry name" value="GAF domain-like"/>
    <property type="match status" value="1"/>
</dbReference>
<dbReference type="SMART" id="SM00267">
    <property type="entry name" value="GGDEF"/>
    <property type="match status" value="1"/>
</dbReference>
<evidence type="ECO:0000313" key="4">
    <source>
        <dbReference type="EMBL" id="MEK8089287.1"/>
    </source>
</evidence>
<dbReference type="InterPro" id="IPR050469">
    <property type="entry name" value="Diguanylate_Cyclase"/>
</dbReference>
<dbReference type="EC" id="2.7.7.65" evidence="1"/>
<dbReference type="Gene3D" id="3.30.70.270">
    <property type="match status" value="1"/>
</dbReference>
<sequence>MNADVPALMSVEGNLQLLKDLSLLRSFSELDLFHLDQENLLYSALKLWIDNIGVESGCVCLRDGKEWLPIASLSWDLDAGYLRSSPAFLQKLTEDTSLLDSEASEASLVSRQEGGFLLLPLRCNQQVLGMLGLFHSQPGFLREEHRRLGVIFANLLARAMQFGRMARDMQQEVSRRMASTDAVMQETLQLKRKFERLSFMDELTQLHNRRYFMQEARLALARDLRTGTPFTLLLLDLDHFKRINDRYGHVTGDAVLRSVADFLKSRVRKTDILARLGGEEFAVALPGTDTAGAKRMCVSLLEGLRQQGCHGDEGVVVRVTLSIGMASSADLDFVDGEMDLERLYQLSDQALYSAKQGGRDQCCNYSEMSICHL</sequence>
<dbReference type="PROSITE" id="PS50887">
    <property type="entry name" value="GGDEF"/>
    <property type="match status" value="1"/>
</dbReference>
<organism evidence="4 5">
    <name type="scientific">Thermithiobacillus plumbiphilus</name>
    <dbReference type="NCBI Taxonomy" id="1729899"/>
    <lineage>
        <taxon>Bacteria</taxon>
        <taxon>Pseudomonadati</taxon>
        <taxon>Pseudomonadota</taxon>
        <taxon>Acidithiobacillia</taxon>
        <taxon>Acidithiobacillales</taxon>
        <taxon>Thermithiobacillaceae</taxon>
        <taxon>Thermithiobacillus</taxon>
    </lineage>
</organism>
<proteinExistence type="predicted"/>
<accession>A0ABU9D6W1</accession>
<dbReference type="SUPFAM" id="SSF55073">
    <property type="entry name" value="Nucleotide cyclase"/>
    <property type="match status" value="1"/>
</dbReference>
<keyword evidence="5" id="KW-1185">Reference proteome</keyword>
<dbReference type="PANTHER" id="PTHR45138">
    <property type="entry name" value="REGULATORY COMPONENTS OF SENSORY TRANSDUCTION SYSTEM"/>
    <property type="match status" value="1"/>
</dbReference>
<dbReference type="InterPro" id="IPR043128">
    <property type="entry name" value="Rev_trsase/Diguanyl_cyclase"/>
</dbReference>
<dbReference type="InterPro" id="IPR029787">
    <property type="entry name" value="Nucleotide_cyclase"/>
</dbReference>
<keyword evidence="4" id="KW-0548">Nucleotidyltransferase</keyword>
<dbReference type="InterPro" id="IPR003018">
    <property type="entry name" value="GAF"/>
</dbReference>
<dbReference type="InterPro" id="IPR029016">
    <property type="entry name" value="GAF-like_dom_sf"/>
</dbReference>
<dbReference type="Proteomes" id="UP001446205">
    <property type="component" value="Unassembled WGS sequence"/>
</dbReference>
<dbReference type="GO" id="GO:0052621">
    <property type="term" value="F:diguanylate cyclase activity"/>
    <property type="evidence" value="ECO:0007669"/>
    <property type="project" value="UniProtKB-EC"/>
</dbReference>
<evidence type="ECO:0000259" key="3">
    <source>
        <dbReference type="PROSITE" id="PS50887"/>
    </source>
</evidence>
<dbReference type="Gene3D" id="3.30.450.40">
    <property type="match status" value="1"/>
</dbReference>
<dbReference type="InterPro" id="IPR000160">
    <property type="entry name" value="GGDEF_dom"/>
</dbReference>
<keyword evidence="4" id="KW-0808">Transferase</keyword>
<dbReference type="PANTHER" id="PTHR45138:SF9">
    <property type="entry name" value="DIGUANYLATE CYCLASE DGCM-RELATED"/>
    <property type="match status" value="1"/>
</dbReference>
<protein>
    <recommendedName>
        <fullName evidence="1">diguanylate cyclase</fullName>
        <ecNumber evidence="1">2.7.7.65</ecNumber>
    </recommendedName>
</protein>
<dbReference type="CDD" id="cd01949">
    <property type="entry name" value="GGDEF"/>
    <property type="match status" value="1"/>
</dbReference>
<name>A0ABU9D6W1_9PROT</name>
<gene>
    <name evidence="4" type="ORF">WOB96_05855</name>
</gene>
<dbReference type="EMBL" id="JBBPCO010000004">
    <property type="protein sequence ID" value="MEK8089287.1"/>
    <property type="molecule type" value="Genomic_DNA"/>
</dbReference>
<evidence type="ECO:0000256" key="2">
    <source>
        <dbReference type="ARBA" id="ARBA00034247"/>
    </source>
</evidence>
<dbReference type="RefSeq" id="WP_341370345.1">
    <property type="nucleotide sequence ID" value="NZ_JBBPCO010000004.1"/>
</dbReference>
<reference evidence="4 5" key="1">
    <citation type="submission" date="2024-04" db="EMBL/GenBank/DDBJ databases">
        <authorList>
            <person name="Abashina T."/>
            <person name="Shaikin A."/>
        </authorList>
    </citation>
    <scope>NUCLEOTIDE SEQUENCE [LARGE SCALE GENOMIC DNA]</scope>
    <source>
        <strain evidence="4 5">AAFK</strain>
    </source>
</reference>
<dbReference type="NCBIfam" id="TIGR00254">
    <property type="entry name" value="GGDEF"/>
    <property type="match status" value="1"/>
</dbReference>
<comment type="catalytic activity">
    <reaction evidence="2">
        <text>2 GTP = 3',3'-c-di-GMP + 2 diphosphate</text>
        <dbReference type="Rhea" id="RHEA:24898"/>
        <dbReference type="ChEBI" id="CHEBI:33019"/>
        <dbReference type="ChEBI" id="CHEBI:37565"/>
        <dbReference type="ChEBI" id="CHEBI:58805"/>
        <dbReference type="EC" id="2.7.7.65"/>
    </reaction>
</comment>
<evidence type="ECO:0000313" key="5">
    <source>
        <dbReference type="Proteomes" id="UP001446205"/>
    </source>
</evidence>
<feature type="domain" description="GGDEF" evidence="3">
    <location>
        <begin position="228"/>
        <end position="367"/>
    </location>
</feature>
<dbReference type="SMART" id="SM00065">
    <property type="entry name" value="GAF"/>
    <property type="match status" value="1"/>
</dbReference>